<dbReference type="Proteomes" id="UP001623349">
    <property type="component" value="Unassembled WGS sequence"/>
</dbReference>
<protein>
    <submittedName>
        <fullName evidence="1">Integral membrane protein 2</fullName>
    </submittedName>
</protein>
<proteinExistence type="predicted"/>
<dbReference type="EMBL" id="BAAFST010000001">
    <property type="protein sequence ID" value="GAB1285175.1"/>
    <property type="molecule type" value="Genomic_DNA"/>
</dbReference>
<organism evidence="1 2">
    <name type="scientific">Apodemus speciosus</name>
    <name type="common">Large Japanese field mouse</name>
    <dbReference type="NCBI Taxonomy" id="105296"/>
    <lineage>
        <taxon>Eukaryota</taxon>
        <taxon>Metazoa</taxon>
        <taxon>Chordata</taxon>
        <taxon>Craniata</taxon>
        <taxon>Vertebrata</taxon>
        <taxon>Euteleostomi</taxon>
        <taxon>Mammalia</taxon>
        <taxon>Eutheria</taxon>
        <taxon>Euarchontoglires</taxon>
        <taxon>Glires</taxon>
        <taxon>Rodentia</taxon>
        <taxon>Myomorpha</taxon>
        <taxon>Muroidea</taxon>
        <taxon>Muridae</taxon>
        <taxon>Murinae</taxon>
        <taxon>Apodemus</taxon>
    </lineage>
</organism>
<evidence type="ECO:0000313" key="1">
    <source>
        <dbReference type="EMBL" id="GAB1285175.1"/>
    </source>
</evidence>
<name>A0ABQ0EDN1_APOSI</name>
<keyword evidence="2" id="KW-1185">Reference proteome</keyword>
<accession>A0ABQ0EDN1</accession>
<reference evidence="1 2" key="1">
    <citation type="submission" date="2024-08" db="EMBL/GenBank/DDBJ databases">
        <title>The draft genome of Apodemus speciosus.</title>
        <authorList>
            <person name="Nabeshima K."/>
            <person name="Suzuki S."/>
            <person name="Onuma M."/>
        </authorList>
    </citation>
    <scope>NUCLEOTIDE SEQUENCE [LARGE SCALE GENOMIC DNA]</scope>
    <source>
        <strain evidence="1">IB14-021</strain>
    </source>
</reference>
<sequence length="42" mass="4149">MVKISFQPAVAGIKPDKTDKAAASGPASASAPAAEILLTPAR</sequence>
<gene>
    <name evidence="1" type="ORF">APTSU1_000040500</name>
</gene>
<evidence type="ECO:0000313" key="2">
    <source>
        <dbReference type="Proteomes" id="UP001623349"/>
    </source>
</evidence>
<comment type="caution">
    <text evidence="1">The sequence shown here is derived from an EMBL/GenBank/DDBJ whole genome shotgun (WGS) entry which is preliminary data.</text>
</comment>